<evidence type="ECO:0000313" key="5">
    <source>
        <dbReference type="EMBL" id="SDC93681.1"/>
    </source>
</evidence>
<dbReference type="RefSeq" id="WP_073159604.1">
    <property type="nucleotide sequence ID" value="NZ_FMYT01000019.1"/>
</dbReference>
<organism evidence="5 17">
    <name type="scientific">Halanaerobium congolense</name>
    <dbReference type="NCBI Taxonomy" id="54121"/>
    <lineage>
        <taxon>Bacteria</taxon>
        <taxon>Bacillati</taxon>
        <taxon>Bacillota</taxon>
        <taxon>Clostridia</taxon>
        <taxon>Halanaerobiales</taxon>
        <taxon>Halanaerobiaceae</taxon>
        <taxon>Halanaerobium</taxon>
    </lineage>
</organism>
<dbReference type="CDD" id="cd09626">
    <property type="entry name" value="DOMON_glucodextranase_like"/>
    <property type="match status" value="1"/>
</dbReference>
<evidence type="ECO:0000313" key="10">
    <source>
        <dbReference type="EMBL" id="TDX47929.1"/>
    </source>
</evidence>
<evidence type="ECO:0000313" key="15">
    <source>
        <dbReference type="Proteomes" id="UP000295472"/>
    </source>
</evidence>
<dbReference type="Proteomes" id="UP000199519">
    <property type="component" value="Unassembled WGS sequence"/>
</dbReference>
<sequence length="312" mass="35813">MALKIMKNKSLKLIIILVICLFSLTSAVNADGYKVIFNHIDGVGDDYGPGDYYYPQNHIFQNRGHLFDLNSLTIFEGEANYKFRFSFSNLTDPWRAKFDFSLPLIELYLDTQSGGSNQLFNDGANISFKDDFYWDNFLKISGFWVKLFNPNSRKETILNINDLSLMVPSSNDNISVNRDGNFIFLEIPKAEINLAQNSKIIVLIGSFDPFGYDHFRSLSNSRSYWQIYSGNKSSNPQSTRVLDILVPGGESQKQILKGELPQLPYLKIDFEKAETEPTVVDYLMSINKISIAILVLYMLLLIFVIFRFKYEK</sequence>
<gene>
    <name evidence="9" type="ORF">BY453_11556</name>
    <name evidence="10" type="ORF">C7954_10288</name>
    <name evidence="4" type="ORF">C8C78_1186</name>
    <name evidence="5" type="ORF">SAMN04488597_1196</name>
    <name evidence="6" type="ORF">SAMN04488598_102128</name>
    <name evidence="8" type="ORF">SAMN04515652_10254</name>
    <name evidence="7" type="ORF">SAMN04515654_12046</name>
</gene>
<proteinExistence type="predicted"/>
<dbReference type="EMBL" id="QICM01000018">
    <property type="protein sequence ID" value="PXV64314.1"/>
    <property type="molecule type" value="Genomic_DNA"/>
</dbReference>
<evidence type="ECO:0000256" key="1">
    <source>
        <dbReference type="SAM" id="Phobius"/>
    </source>
</evidence>
<dbReference type="AlphaFoldDB" id="A0A1G6QN70"/>
<evidence type="ECO:0000313" key="7">
    <source>
        <dbReference type="EMBL" id="SDI93664.1"/>
    </source>
</evidence>
<evidence type="ECO:0000313" key="8">
    <source>
        <dbReference type="EMBL" id="SES64615.1"/>
    </source>
</evidence>
<reference evidence="9 16" key="4">
    <citation type="submission" date="2019-03" db="EMBL/GenBank/DDBJ databases">
        <title>Deep subsurface shale carbon reservoir microbial communities from Ohio and West Virginia, USA.</title>
        <authorList>
            <person name="Wrighton K."/>
        </authorList>
    </citation>
    <scope>NUCLEOTIDE SEQUENCE [LARGE SCALE GENOMIC DNA]</scope>
    <source>
        <strain evidence="9 16">UTICA-S4D12</strain>
    </source>
</reference>
<dbReference type="Proteomes" id="UP000247389">
    <property type="component" value="Unassembled WGS sequence"/>
</dbReference>
<dbReference type="EMBL" id="FNEH01000020">
    <property type="protein sequence ID" value="SDI93664.1"/>
    <property type="molecule type" value="Genomic_DNA"/>
</dbReference>
<dbReference type="EMBL" id="SOAA01000015">
    <property type="protein sequence ID" value="TDS30168.1"/>
    <property type="molecule type" value="Genomic_DNA"/>
</dbReference>
<evidence type="ECO:0000313" key="4">
    <source>
        <dbReference type="EMBL" id="PXV64314.1"/>
    </source>
</evidence>
<dbReference type="Proteomes" id="UP000295472">
    <property type="component" value="Unassembled WGS sequence"/>
</dbReference>
<evidence type="ECO:0000256" key="2">
    <source>
        <dbReference type="SAM" id="SignalP"/>
    </source>
</evidence>
<dbReference type="EMBL" id="FNBJ01000002">
    <property type="protein sequence ID" value="SDE82508.1"/>
    <property type="molecule type" value="Genomic_DNA"/>
</dbReference>
<dbReference type="Proteomes" id="UP000198945">
    <property type="component" value="Unassembled WGS sequence"/>
</dbReference>
<feature type="signal peptide" evidence="2">
    <location>
        <begin position="1"/>
        <end position="30"/>
    </location>
</feature>
<keyword evidence="2" id="KW-0732">Signal</keyword>
<dbReference type="InterPro" id="IPR019248">
    <property type="entry name" value="Glucodextran_C"/>
</dbReference>
<dbReference type="Pfam" id="PF09985">
    <property type="entry name" value="Glucodextran_C"/>
    <property type="match status" value="1"/>
</dbReference>
<feature type="transmembrane region" description="Helical" evidence="1">
    <location>
        <begin position="289"/>
        <end position="308"/>
    </location>
</feature>
<dbReference type="EMBL" id="FOHG01000002">
    <property type="protein sequence ID" value="SES64615.1"/>
    <property type="molecule type" value="Genomic_DNA"/>
</dbReference>
<dbReference type="STRING" id="54121.SAMN04515653_1205"/>
<dbReference type="EMBL" id="FMYT01000019">
    <property type="protein sequence ID" value="SDC93681.1"/>
    <property type="molecule type" value="Genomic_DNA"/>
</dbReference>
<dbReference type="GeneID" id="57011675"/>
<evidence type="ECO:0000313" key="9">
    <source>
        <dbReference type="EMBL" id="TDS30168.1"/>
    </source>
</evidence>
<reference evidence="7 12" key="1">
    <citation type="submission" date="2016-10" db="EMBL/GenBank/DDBJ databases">
        <authorList>
            <person name="de Groot N.N."/>
        </authorList>
    </citation>
    <scope>NUCLEOTIDE SEQUENCE [LARGE SCALE GENOMIC DNA]</scope>
    <source>
        <strain evidence="7 12">WG7</strain>
    </source>
</reference>
<dbReference type="Proteomes" id="UP000198612">
    <property type="component" value="Unassembled WGS sequence"/>
</dbReference>
<dbReference type="OrthoDB" id="9806081at2"/>
<keyword evidence="1" id="KW-0472">Membrane</keyword>
<feature type="chain" id="PRO_5015064329" evidence="2">
    <location>
        <begin position="31"/>
        <end position="312"/>
    </location>
</feature>
<feature type="domain" description="Glucodextranase-like C-terminal" evidence="3">
    <location>
        <begin position="36"/>
        <end position="257"/>
    </location>
</feature>
<keyword evidence="1" id="KW-0812">Transmembrane</keyword>
<dbReference type="Gene3D" id="2.60.40.1190">
    <property type="match status" value="1"/>
</dbReference>
<evidence type="ECO:0000313" key="16">
    <source>
        <dbReference type="Proteomes" id="UP000295758"/>
    </source>
</evidence>
<keyword evidence="13" id="KW-1185">Reference proteome</keyword>
<evidence type="ECO:0000313" key="11">
    <source>
        <dbReference type="Proteomes" id="UP000198612"/>
    </source>
</evidence>
<accession>A0A1G6QN70</accession>
<dbReference type="SUPFAM" id="SSF49344">
    <property type="entry name" value="CBD9-like"/>
    <property type="match status" value="1"/>
</dbReference>
<evidence type="ECO:0000313" key="6">
    <source>
        <dbReference type="EMBL" id="SDE82508.1"/>
    </source>
</evidence>
<evidence type="ECO:0000313" key="13">
    <source>
        <dbReference type="Proteomes" id="UP000199519"/>
    </source>
</evidence>
<evidence type="ECO:0000313" key="14">
    <source>
        <dbReference type="Proteomes" id="UP000247389"/>
    </source>
</evidence>
<evidence type="ECO:0000313" key="17">
    <source>
        <dbReference type="Proteomes" id="UP000324896"/>
    </source>
</evidence>
<dbReference type="Proteomes" id="UP000295758">
    <property type="component" value="Unassembled WGS sequence"/>
</dbReference>
<name>A0A1G6QN70_9FIRM</name>
<evidence type="ECO:0000259" key="3">
    <source>
        <dbReference type="Pfam" id="PF09985"/>
    </source>
</evidence>
<reference evidence="11 13" key="2">
    <citation type="submission" date="2016-10" db="EMBL/GenBank/DDBJ databases">
        <authorList>
            <person name="Varghese N."/>
            <person name="Submissions S."/>
        </authorList>
    </citation>
    <scope>NUCLEOTIDE SEQUENCE [LARGE SCALE GENOMIC DNA]</scope>
    <source>
        <strain evidence="5 17">WG10</strain>
        <strain evidence="6 13">WG2</strain>
        <strain evidence="8 11">WG5</strain>
    </source>
</reference>
<evidence type="ECO:0000313" key="12">
    <source>
        <dbReference type="Proteomes" id="UP000198945"/>
    </source>
</evidence>
<dbReference type="Proteomes" id="UP000324896">
    <property type="component" value="Unassembled WGS sequence"/>
</dbReference>
<dbReference type="EMBL" id="SOEF01000002">
    <property type="protein sequence ID" value="TDX47929.1"/>
    <property type="molecule type" value="Genomic_DNA"/>
</dbReference>
<reference evidence="4 14" key="3">
    <citation type="submission" date="2018-04" db="EMBL/GenBank/DDBJ databases">
        <title>Subsurface microbial communities from deep shales in Ohio and West Virginia, USA.</title>
        <authorList>
            <person name="Wrighton K."/>
        </authorList>
    </citation>
    <scope>NUCLEOTIDE SEQUENCE [LARGE SCALE GENOMIC DNA]</scope>
    <source>
        <strain evidence="10 15">DSMZ 11287</strain>
        <strain evidence="4 14">MSL28</strain>
    </source>
</reference>
<keyword evidence="1" id="KW-1133">Transmembrane helix</keyword>
<protein>
    <submittedName>
        <fullName evidence="5">C-terminal binding-module, SLH-like, of glucodextranase</fullName>
    </submittedName>
    <submittedName>
        <fullName evidence="4">Glucodextranase-like protein</fullName>
    </submittedName>
</protein>